<dbReference type="RefSeq" id="WP_144849546.1">
    <property type="nucleotide sequence ID" value="NZ_VNJI01000022.1"/>
</dbReference>
<evidence type="ECO:0000256" key="10">
    <source>
        <dbReference type="ARBA" id="ARBA00022840"/>
    </source>
</evidence>
<keyword evidence="10" id="KW-0067">ATP-binding</keyword>
<proteinExistence type="predicted"/>
<evidence type="ECO:0000313" key="18">
    <source>
        <dbReference type="Proteomes" id="UP000317036"/>
    </source>
</evidence>
<evidence type="ECO:0000259" key="15">
    <source>
        <dbReference type="PROSITE" id="PS50109"/>
    </source>
</evidence>
<comment type="subcellular location">
    <subcellularLocation>
        <location evidence="2">Cell membrane</location>
        <topology evidence="2">Multi-pass membrane protein</topology>
    </subcellularLocation>
</comment>
<dbReference type="SUPFAM" id="SSF55874">
    <property type="entry name" value="ATPase domain of HSP90 chaperone/DNA topoisomerase II/histidine kinase"/>
    <property type="match status" value="1"/>
</dbReference>
<dbReference type="GO" id="GO:0000155">
    <property type="term" value="F:phosphorelay sensor kinase activity"/>
    <property type="evidence" value="ECO:0007669"/>
    <property type="project" value="InterPro"/>
</dbReference>
<organism evidence="17 18">
    <name type="scientific">Paenibacillus cremeus</name>
    <dbReference type="NCBI Taxonomy" id="2163881"/>
    <lineage>
        <taxon>Bacteria</taxon>
        <taxon>Bacillati</taxon>
        <taxon>Bacillota</taxon>
        <taxon>Bacilli</taxon>
        <taxon>Bacillales</taxon>
        <taxon>Paenibacillaceae</taxon>
        <taxon>Paenibacillus</taxon>
    </lineage>
</organism>
<dbReference type="PANTHER" id="PTHR34220">
    <property type="entry name" value="SENSOR HISTIDINE KINASE YPDA"/>
    <property type="match status" value="1"/>
</dbReference>
<evidence type="ECO:0000256" key="9">
    <source>
        <dbReference type="ARBA" id="ARBA00022777"/>
    </source>
</evidence>
<dbReference type="PANTHER" id="PTHR34220:SF7">
    <property type="entry name" value="SENSOR HISTIDINE KINASE YPDA"/>
    <property type="match status" value="1"/>
</dbReference>
<feature type="transmembrane region" description="Helical" evidence="14">
    <location>
        <begin position="299"/>
        <end position="319"/>
    </location>
</feature>
<evidence type="ECO:0000256" key="3">
    <source>
        <dbReference type="ARBA" id="ARBA00012438"/>
    </source>
</evidence>
<dbReference type="Pfam" id="PF06580">
    <property type="entry name" value="His_kinase"/>
    <property type="match status" value="1"/>
</dbReference>
<keyword evidence="9" id="KW-0418">Kinase</keyword>
<dbReference type="InterPro" id="IPR050640">
    <property type="entry name" value="Bact_2-comp_sensor_kinase"/>
</dbReference>
<evidence type="ECO:0000256" key="5">
    <source>
        <dbReference type="ARBA" id="ARBA00022553"/>
    </source>
</evidence>
<dbReference type="InterPro" id="IPR036890">
    <property type="entry name" value="HATPase_C_sf"/>
</dbReference>
<dbReference type="Proteomes" id="UP000317036">
    <property type="component" value="Unassembled WGS sequence"/>
</dbReference>
<evidence type="ECO:0000256" key="8">
    <source>
        <dbReference type="ARBA" id="ARBA00022741"/>
    </source>
</evidence>
<evidence type="ECO:0000313" key="17">
    <source>
        <dbReference type="EMBL" id="TVY08551.1"/>
    </source>
</evidence>
<comment type="catalytic activity">
    <reaction evidence="1">
        <text>ATP + protein L-histidine = ADP + protein N-phospho-L-histidine.</text>
        <dbReference type="EC" id="2.7.13.3"/>
    </reaction>
</comment>
<keyword evidence="4" id="KW-1003">Cell membrane</keyword>
<dbReference type="PROSITE" id="PS50885">
    <property type="entry name" value="HAMP"/>
    <property type="match status" value="1"/>
</dbReference>
<feature type="domain" description="HAMP" evidence="16">
    <location>
        <begin position="319"/>
        <end position="376"/>
    </location>
</feature>
<accession>A0A559K8T9</accession>
<evidence type="ECO:0000256" key="1">
    <source>
        <dbReference type="ARBA" id="ARBA00000085"/>
    </source>
</evidence>
<comment type="caution">
    <text evidence="17">The sequence shown here is derived from an EMBL/GenBank/DDBJ whole genome shotgun (WGS) entry which is preliminary data.</text>
</comment>
<dbReference type="SMART" id="SM00387">
    <property type="entry name" value="HATPase_c"/>
    <property type="match status" value="1"/>
</dbReference>
<dbReference type="PRINTS" id="PR00344">
    <property type="entry name" value="BCTRLSENSOR"/>
</dbReference>
<gene>
    <name evidence="17" type="ORF">FPZ49_18205</name>
</gene>
<keyword evidence="7 14" id="KW-0812">Transmembrane</keyword>
<evidence type="ECO:0000256" key="4">
    <source>
        <dbReference type="ARBA" id="ARBA00022475"/>
    </source>
</evidence>
<name>A0A559K8T9_9BACL</name>
<keyword evidence="5" id="KW-0597">Phosphoprotein</keyword>
<dbReference type="PROSITE" id="PS50109">
    <property type="entry name" value="HIS_KIN"/>
    <property type="match status" value="1"/>
</dbReference>
<dbReference type="Gene3D" id="3.30.565.10">
    <property type="entry name" value="Histidine kinase-like ATPase, C-terminal domain"/>
    <property type="match status" value="1"/>
</dbReference>
<evidence type="ECO:0000256" key="14">
    <source>
        <dbReference type="SAM" id="Phobius"/>
    </source>
</evidence>
<sequence length="600" mass="67565">MFYTLRNRLIAFFVLLLVFSFGTMSYFLFNESRSIIRSYIESSALEKMDEYGSFIDMALTQMYDLSSLVFNSNTTKSWDIALSDPALPQGEKMLASLTMSQFLTQATNNYSGVSSISLYRRDGLRVSADNQVVSETSFLQEPWYQNFVNHGQQWVSSHADPVETSRFRSYQVVSLLLPIGAFDPMQSRSMMKVNVSTDFFLQPLNRIHLGDTGTIFLLDPNGRPILPQSEYDTHTAAIPQVQSLLSAGRSAQGVVYLKNEHGQSEILVYKKLKLNDWMLVGIVPEVDLYGKLFKLRTTIIVFSALLLLCAVIVATWLSYGISKPLSRLTSAMRFVQQGDFVKAESRIPAEGRVSGEVEYVTLSFRNMVAQLRTHIKTEFELKLLRQQAEYKALLMQINPHFLFNTLELLSSLALQRRTQDTVKVIEALGAMLRFSLHISSDLVTLQEELKYVRHYVAILQIRFGDRLKIALNEEGDPSGRREVVKFIVQPLIENAVKYSFRHQAIAEVSIDVRCTKEAVLLTVTDNGPGIPQEVAAQLAAESSALQLDQVLSSGSRQIGLRNVLARCRLYYGTGFTYAIRSAEGQGTSIELSLPIQEGNR</sequence>
<evidence type="ECO:0000256" key="12">
    <source>
        <dbReference type="ARBA" id="ARBA00023012"/>
    </source>
</evidence>
<dbReference type="CDD" id="cd06225">
    <property type="entry name" value="HAMP"/>
    <property type="match status" value="1"/>
</dbReference>
<feature type="domain" description="Histidine kinase" evidence="15">
    <location>
        <begin position="487"/>
        <end position="597"/>
    </location>
</feature>
<keyword evidence="12" id="KW-0902">Two-component regulatory system</keyword>
<dbReference type="CDD" id="cd18774">
    <property type="entry name" value="PDC2_HK_sensor"/>
    <property type="match status" value="1"/>
</dbReference>
<evidence type="ECO:0000256" key="11">
    <source>
        <dbReference type="ARBA" id="ARBA00022989"/>
    </source>
</evidence>
<dbReference type="InterPro" id="IPR005467">
    <property type="entry name" value="His_kinase_dom"/>
</dbReference>
<dbReference type="OrthoDB" id="9776552at2"/>
<dbReference type="EMBL" id="VNJI01000022">
    <property type="protein sequence ID" value="TVY08551.1"/>
    <property type="molecule type" value="Genomic_DNA"/>
</dbReference>
<dbReference type="InterPro" id="IPR003660">
    <property type="entry name" value="HAMP_dom"/>
</dbReference>
<dbReference type="AlphaFoldDB" id="A0A559K8T9"/>
<dbReference type="GO" id="GO:0005886">
    <property type="term" value="C:plasma membrane"/>
    <property type="evidence" value="ECO:0007669"/>
    <property type="project" value="UniProtKB-SubCell"/>
</dbReference>
<dbReference type="Gene3D" id="6.10.340.10">
    <property type="match status" value="1"/>
</dbReference>
<keyword evidence="13 14" id="KW-0472">Membrane</keyword>
<keyword evidence="6" id="KW-0808">Transferase</keyword>
<dbReference type="EC" id="2.7.13.3" evidence="3"/>
<dbReference type="Pfam" id="PF02518">
    <property type="entry name" value="HATPase_c"/>
    <property type="match status" value="1"/>
</dbReference>
<dbReference type="Pfam" id="PF02743">
    <property type="entry name" value="dCache_1"/>
    <property type="match status" value="1"/>
</dbReference>
<protein>
    <recommendedName>
        <fullName evidence="3">histidine kinase</fullName>
        <ecNumber evidence="3">2.7.13.3</ecNumber>
    </recommendedName>
</protein>
<keyword evidence="11 14" id="KW-1133">Transmembrane helix</keyword>
<evidence type="ECO:0000256" key="2">
    <source>
        <dbReference type="ARBA" id="ARBA00004651"/>
    </source>
</evidence>
<dbReference type="InterPro" id="IPR004358">
    <property type="entry name" value="Sig_transdc_His_kin-like_C"/>
</dbReference>
<dbReference type="GO" id="GO:0005524">
    <property type="term" value="F:ATP binding"/>
    <property type="evidence" value="ECO:0007669"/>
    <property type="project" value="UniProtKB-KW"/>
</dbReference>
<keyword evidence="18" id="KW-1185">Reference proteome</keyword>
<feature type="transmembrane region" description="Helical" evidence="14">
    <location>
        <begin position="12"/>
        <end position="29"/>
    </location>
</feature>
<evidence type="ECO:0000256" key="6">
    <source>
        <dbReference type="ARBA" id="ARBA00022679"/>
    </source>
</evidence>
<evidence type="ECO:0000256" key="7">
    <source>
        <dbReference type="ARBA" id="ARBA00022692"/>
    </source>
</evidence>
<evidence type="ECO:0000256" key="13">
    <source>
        <dbReference type="ARBA" id="ARBA00023136"/>
    </source>
</evidence>
<dbReference type="InterPro" id="IPR010559">
    <property type="entry name" value="Sig_transdc_His_kin_internal"/>
</dbReference>
<evidence type="ECO:0000259" key="16">
    <source>
        <dbReference type="PROSITE" id="PS50885"/>
    </source>
</evidence>
<reference evidence="17 18" key="1">
    <citation type="submission" date="2019-07" db="EMBL/GenBank/DDBJ databases">
        <authorList>
            <person name="Kim J."/>
        </authorList>
    </citation>
    <scope>NUCLEOTIDE SEQUENCE [LARGE SCALE GENOMIC DNA]</scope>
    <source>
        <strain evidence="17 18">JC52</strain>
    </source>
</reference>
<keyword evidence="8" id="KW-0547">Nucleotide-binding</keyword>
<dbReference type="InterPro" id="IPR003594">
    <property type="entry name" value="HATPase_dom"/>
</dbReference>
<dbReference type="InterPro" id="IPR033479">
    <property type="entry name" value="dCache_1"/>
</dbReference>